<dbReference type="SMART" id="SM00098">
    <property type="entry name" value="alkPPc"/>
    <property type="match status" value="1"/>
</dbReference>
<dbReference type="EMBL" id="LSSL01007624">
    <property type="protein sequence ID" value="OLY77865.1"/>
    <property type="molecule type" value="Genomic_DNA"/>
</dbReference>
<feature type="binding site" evidence="4">
    <location>
        <position position="282"/>
    </location>
    <ligand>
        <name>Zn(2+)</name>
        <dbReference type="ChEBI" id="CHEBI:29105"/>
        <label>2</label>
    </ligand>
</feature>
<dbReference type="GO" id="GO:0046872">
    <property type="term" value="F:metal ion binding"/>
    <property type="evidence" value="ECO:0007669"/>
    <property type="project" value="UniProtKB-KW"/>
</dbReference>
<feature type="active site" description="Phosphoserine intermediate" evidence="3">
    <location>
        <position position="86"/>
    </location>
</feature>
<feature type="chain" id="PRO_5012119012" description="alkaline phosphatase" evidence="6">
    <location>
        <begin position="18"/>
        <end position="493"/>
    </location>
</feature>
<evidence type="ECO:0000256" key="1">
    <source>
        <dbReference type="ARBA" id="ARBA00012647"/>
    </source>
</evidence>
<feature type="binding site" evidence="4">
    <location>
        <position position="423"/>
    </location>
    <ligand>
        <name>Zn(2+)</name>
        <dbReference type="ChEBI" id="CHEBI:29105"/>
        <label>2</label>
    </ligand>
</feature>
<evidence type="ECO:0000256" key="3">
    <source>
        <dbReference type="PIRSR" id="PIRSR601952-1"/>
    </source>
</evidence>
<accession>A0A1R0GLU1</accession>
<keyword evidence="2" id="KW-0597">Phosphoprotein</keyword>
<comment type="cofactor">
    <cofactor evidence="4">
        <name>Zn(2+)</name>
        <dbReference type="ChEBI" id="CHEBI:29105"/>
    </cofactor>
    <text evidence="4">Binds 2 Zn(2+) ions.</text>
</comment>
<dbReference type="Gene3D" id="1.10.1200.140">
    <property type="entry name" value="Alkaline phosphatase, crown domain"/>
    <property type="match status" value="1"/>
</dbReference>
<keyword evidence="4" id="KW-0862">Zinc</keyword>
<evidence type="ECO:0000256" key="4">
    <source>
        <dbReference type="PIRSR" id="PIRSR601952-2"/>
    </source>
</evidence>
<dbReference type="PANTHER" id="PTHR11596:SF5">
    <property type="entry name" value="ALKALINE PHOSPHATASE"/>
    <property type="match status" value="1"/>
</dbReference>
<name>A0A1R0GLU1_9FUNG</name>
<feature type="signal peptide" evidence="6">
    <location>
        <begin position="1"/>
        <end position="17"/>
    </location>
</feature>
<dbReference type="InterPro" id="IPR017850">
    <property type="entry name" value="Alkaline_phosphatase_core_sf"/>
</dbReference>
<keyword evidence="6" id="KW-0732">Signal</keyword>
<organism evidence="7 8">
    <name type="scientific">Smittium mucronatum</name>
    <dbReference type="NCBI Taxonomy" id="133383"/>
    <lineage>
        <taxon>Eukaryota</taxon>
        <taxon>Fungi</taxon>
        <taxon>Fungi incertae sedis</taxon>
        <taxon>Zoopagomycota</taxon>
        <taxon>Kickxellomycotina</taxon>
        <taxon>Harpellomycetes</taxon>
        <taxon>Harpellales</taxon>
        <taxon>Legeriomycetaceae</taxon>
        <taxon>Smittium</taxon>
    </lineage>
</organism>
<feature type="binding site" evidence="4">
    <location>
        <position position="137"/>
    </location>
    <ligand>
        <name>Mg(2+)</name>
        <dbReference type="ChEBI" id="CHEBI:18420"/>
    </ligand>
</feature>
<feature type="binding site" evidence="4">
    <location>
        <position position="38"/>
    </location>
    <ligand>
        <name>Zn(2+)</name>
        <dbReference type="ChEBI" id="CHEBI:29105"/>
        <label>2</label>
    </ligand>
</feature>
<dbReference type="STRING" id="133383.A0A1R0GLU1"/>
<dbReference type="Pfam" id="PF00245">
    <property type="entry name" value="Alk_phosphatase"/>
    <property type="match status" value="1"/>
</dbReference>
<feature type="binding site" evidence="4">
    <location>
        <position position="286"/>
    </location>
    <ligand>
        <name>Zn(2+)</name>
        <dbReference type="ChEBI" id="CHEBI:29105"/>
        <label>2</label>
    </ligand>
</feature>
<evidence type="ECO:0000313" key="8">
    <source>
        <dbReference type="Proteomes" id="UP000187455"/>
    </source>
</evidence>
<feature type="binding site" evidence="4">
    <location>
        <position position="139"/>
    </location>
    <ligand>
        <name>Mg(2+)</name>
        <dbReference type="ChEBI" id="CHEBI:18420"/>
    </ligand>
</feature>
<dbReference type="PANTHER" id="PTHR11596">
    <property type="entry name" value="ALKALINE PHOSPHATASE"/>
    <property type="match status" value="1"/>
</dbReference>
<dbReference type="Gene3D" id="3.40.720.10">
    <property type="entry name" value="Alkaline Phosphatase, subunit A"/>
    <property type="match status" value="1"/>
</dbReference>
<dbReference type="EC" id="3.1.3.1" evidence="1"/>
<evidence type="ECO:0000256" key="2">
    <source>
        <dbReference type="ARBA" id="ARBA00022553"/>
    </source>
</evidence>
<feature type="binding site" evidence="4">
    <location>
        <position position="277"/>
    </location>
    <ligand>
        <name>Mg(2+)</name>
        <dbReference type="ChEBI" id="CHEBI:18420"/>
    </ligand>
</feature>
<comment type="caution">
    <text evidence="7">The sequence shown here is derived from an EMBL/GenBank/DDBJ whole genome shotgun (WGS) entry which is preliminary data.</text>
</comment>
<feature type="binding site" evidence="4">
    <location>
        <position position="324"/>
    </location>
    <ligand>
        <name>Zn(2+)</name>
        <dbReference type="ChEBI" id="CHEBI:29105"/>
        <label>2</label>
    </ligand>
</feature>
<dbReference type="SUPFAM" id="SSF53649">
    <property type="entry name" value="Alkaline phosphatase-like"/>
    <property type="match status" value="1"/>
</dbReference>
<comment type="cofactor">
    <cofactor evidence="4">
        <name>Mg(2+)</name>
        <dbReference type="ChEBI" id="CHEBI:18420"/>
    </cofactor>
    <text evidence="4">Binds 1 Mg(2+) ion.</text>
</comment>
<dbReference type="GO" id="GO:0004035">
    <property type="term" value="F:alkaline phosphatase activity"/>
    <property type="evidence" value="ECO:0007669"/>
    <property type="project" value="UniProtKB-EC"/>
</dbReference>
<reference evidence="7 8" key="1">
    <citation type="journal article" date="2016" name="Mol. Biol. Evol.">
        <title>Genome-Wide Survey of Gut Fungi (Harpellales) Reveals the First Horizontally Transferred Ubiquitin Gene from a Mosquito Host.</title>
        <authorList>
            <person name="Wang Y."/>
            <person name="White M.M."/>
            <person name="Kvist S."/>
            <person name="Moncalvo J.M."/>
        </authorList>
    </citation>
    <scope>NUCLEOTIDE SEQUENCE [LARGE SCALE GENOMIC DNA]</scope>
    <source>
        <strain evidence="7 8">ALG-7-W6</strain>
    </source>
</reference>
<keyword evidence="4" id="KW-0460">Magnesium</keyword>
<protein>
    <recommendedName>
        <fullName evidence="1">alkaline phosphatase</fullName>
        <ecNumber evidence="1">3.1.3.1</ecNumber>
    </recommendedName>
</protein>
<dbReference type="AlphaFoldDB" id="A0A1R0GLU1"/>
<dbReference type="Proteomes" id="UP000187455">
    <property type="component" value="Unassembled WGS sequence"/>
</dbReference>
<feature type="binding site" evidence="4">
    <location>
        <position position="325"/>
    </location>
    <ligand>
        <name>Zn(2+)</name>
        <dbReference type="ChEBI" id="CHEBI:29105"/>
        <label>2</label>
    </ligand>
</feature>
<dbReference type="OrthoDB" id="7392499at2759"/>
<comment type="similarity">
    <text evidence="5">Belongs to the alkaline phosphatase family.</text>
</comment>
<keyword evidence="4" id="KW-0479">Metal-binding</keyword>
<evidence type="ECO:0000256" key="6">
    <source>
        <dbReference type="SAM" id="SignalP"/>
    </source>
</evidence>
<dbReference type="PRINTS" id="PR00113">
    <property type="entry name" value="ALKPHPHTASE"/>
</dbReference>
<evidence type="ECO:0000313" key="7">
    <source>
        <dbReference type="EMBL" id="OLY77865.1"/>
    </source>
</evidence>
<feature type="binding site" evidence="4">
    <location>
        <position position="38"/>
    </location>
    <ligand>
        <name>Mg(2+)</name>
        <dbReference type="ChEBI" id="CHEBI:18420"/>
    </ligand>
</feature>
<sequence>MKFSIVAFLAFAGASAAAPNASVYAGNTKKNMIMMVSDGFGFASETLARAWVQQSGKYPPNWMSVIDTIMVGSSRTRSADNFITDSAPGAQCFSTGTKTYNNAIGIDTKYKPLGTNMEAAHRAGYKTGLVVKSHIADATPSVFAAHAANRAMQDLISEQMAGLVPEIGQNVDLMFGGGRCTFIGNSTKGSCRKDNKDLYPIMSKNGWTNIVNNTEFKALKATSKLPISGLFTLSNMPYSIDYPYNDVPSLQEMTTKALDILTEATKNSTQGFYIMIEGSRIDHAGHSNDAGAHIREIIEYWETIKIVSDYIDAHPETAMVSTSDHECGGLTLGRDNKYYLYPLVYTNQTKSQELACDELLAANITARGDLVTNVIVPKYLGKKNASPKVNAAILAANSTSECYLAMSAALSVDANIYWTSLGHTGVDVAVYAKGNNVTGVKGNMENTDIGNWITNYLGVDLAPVTESIKNTNVFQYPFTRPNTTFVFTYPGTE</sequence>
<evidence type="ECO:0000256" key="5">
    <source>
        <dbReference type="RuleBase" id="RU003946"/>
    </source>
</evidence>
<dbReference type="GO" id="GO:0000329">
    <property type="term" value="C:fungal-type vacuole membrane"/>
    <property type="evidence" value="ECO:0007669"/>
    <property type="project" value="TreeGrafter"/>
</dbReference>
<dbReference type="CDD" id="cd16012">
    <property type="entry name" value="ALP"/>
    <property type="match status" value="1"/>
</dbReference>
<proteinExistence type="inferred from homology"/>
<dbReference type="InterPro" id="IPR042085">
    <property type="entry name" value="Ap_crown"/>
</dbReference>
<keyword evidence="8" id="KW-1185">Reference proteome</keyword>
<dbReference type="InterPro" id="IPR001952">
    <property type="entry name" value="Alkaline_phosphatase"/>
</dbReference>
<gene>
    <name evidence="7" type="ORF">AYI68_g8100</name>
</gene>